<sequence length="122" mass="13770">MCCVNNETVCIIEGDYGRLRQMFLTVLDNAIKFSNNGQQIEVEARKVSGEVLITICDYGDGISTDDLPFIFDRFYKRRNEKNLTGTGLGLAIAKEIAKRHSIEISVTSVLDEKTVFTFRRAL</sequence>
<dbReference type="InterPro" id="IPR050736">
    <property type="entry name" value="Sensor_HK_Regulatory"/>
</dbReference>
<evidence type="ECO:0000259" key="6">
    <source>
        <dbReference type="PROSITE" id="PS50109"/>
    </source>
</evidence>
<evidence type="ECO:0000313" key="7">
    <source>
        <dbReference type="EMBL" id="MPN63447.1"/>
    </source>
</evidence>
<evidence type="ECO:0000256" key="1">
    <source>
        <dbReference type="ARBA" id="ARBA00000085"/>
    </source>
</evidence>
<comment type="catalytic activity">
    <reaction evidence="1">
        <text>ATP + protein L-histidine = ADP + protein N-phospho-L-histidine.</text>
        <dbReference type="EC" id="2.7.13.3"/>
    </reaction>
</comment>
<dbReference type="PANTHER" id="PTHR43711:SF1">
    <property type="entry name" value="HISTIDINE KINASE 1"/>
    <property type="match status" value="1"/>
</dbReference>
<dbReference type="GO" id="GO:0004673">
    <property type="term" value="F:protein histidine kinase activity"/>
    <property type="evidence" value="ECO:0007669"/>
    <property type="project" value="UniProtKB-EC"/>
</dbReference>
<feature type="domain" description="Histidine kinase" evidence="6">
    <location>
        <begin position="12"/>
        <end position="122"/>
    </location>
</feature>
<name>A0A645JJC1_9ZZZZ</name>
<protein>
    <recommendedName>
        <fullName evidence="2">histidine kinase</fullName>
        <ecNumber evidence="2">2.7.13.3</ecNumber>
    </recommendedName>
</protein>
<dbReference type="GO" id="GO:0000160">
    <property type="term" value="P:phosphorelay signal transduction system"/>
    <property type="evidence" value="ECO:0007669"/>
    <property type="project" value="UniProtKB-KW"/>
</dbReference>
<evidence type="ECO:0000256" key="3">
    <source>
        <dbReference type="ARBA" id="ARBA00022679"/>
    </source>
</evidence>
<keyword evidence="4 7" id="KW-0418">Kinase</keyword>
<dbReference type="InterPro" id="IPR005467">
    <property type="entry name" value="His_kinase_dom"/>
</dbReference>
<dbReference type="InterPro" id="IPR004358">
    <property type="entry name" value="Sig_transdc_His_kin-like_C"/>
</dbReference>
<keyword evidence="5" id="KW-0902">Two-component regulatory system</keyword>
<reference evidence="7" key="1">
    <citation type="submission" date="2019-08" db="EMBL/GenBank/DDBJ databases">
        <authorList>
            <person name="Kucharzyk K."/>
            <person name="Murdoch R.W."/>
            <person name="Higgins S."/>
            <person name="Loffler F."/>
        </authorList>
    </citation>
    <scope>NUCLEOTIDE SEQUENCE</scope>
</reference>
<dbReference type="CDD" id="cd00075">
    <property type="entry name" value="HATPase"/>
    <property type="match status" value="1"/>
</dbReference>
<dbReference type="SMART" id="SM00387">
    <property type="entry name" value="HATPase_c"/>
    <property type="match status" value="1"/>
</dbReference>
<dbReference type="InterPro" id="IPR036890">
    <property type="entry name" value="HATPase_C_sf"/>
</dbReference>
<accession>A0A645JJC1</accession>
<evidence type="ECO:0000256" key="2">
    <source>
        <dbReference type="ARBA" id="ARBA00012438"/>
    </source>
</evidence>
<evidence type="ECO:0000256" key="4">
    <source>
        <dbReference type="ARBA" id="ARBA00022777"/>
    </source>
</evidence>
<dbReference type="InterPro" id="IPR003594">
    <property type="entry name" value="HATPase_dom"/>
</dbReference>
<dbReference type="EC" id="2.7.13.3" evidence="2"/>
<dbReference type="PANTHER" id="PTHR43711">
    <property type="entry name" value="TWO-COMPONENT HISTIDINE KINASE"/>
    <property type="match status" value="1"/>
</dbReference>
<dbReference type="AlphaFoldDB" id="A0A645JJC1"/>
<dbReference type="PRINTS" id="PR00344">
    <property type="entry name" value="BCTRLSENSOR"/>
</dbReference>
<dbReference type="PROSITE" id="PS50109">
    <property type="entry name" value="HIS_KIN"/>
    <property type="match status" value="1"/>
</dbReference>
<dbReference type="Pfam" id="PF02518">
    <property type="entry name" value="HATPase_c"/>
    <property type="match status" value="1"/>
</dbReference>
<dbReference type="EMBL" id="VSSQ01142901">
    <property type="protein sequence ID" value="MPN63447.1"/>
    <property type="molecule type" value="Genomic_DNA"/>
</dbReference>
<organism evidence="7">
    <name type="scientific">bioreactor metagenome</name>
    <dbReference type="NCBI Taxonomy" id="1076179"/>
    <lineage>
        <taxon>unclassified sequences</taxon>
        <taxon>metagenomes</taxon>
        <taxon>ecological metagenomes</taxon>
    </lineage>
</organism>
<dbReference type="SUPFAM" id="SSF55874">
    <property type="entry name" value="ATPase domain of HSP90 chaperone/DNA topoisomerase II/histidine kinase"/>
    <property type="match status" value="1"/>
</dbReference>
<dbReference type="Gene3D" id="3.30.565.10">
    <property type="entry name" value="Histidine kinase-like ATPase, C-terminal domain"/>
    <property type="match status" value="1"/>
</dbReference>
<proteinExistence type="predicted"/>
<gene>
    <name evidence="7" type="primary">resE_60</name>
    <name evidence="7" type="ORF">SDC9_211206</name>
</gene>
<keyword evidence="3 7" id="KW-0808">Transferase</keyword>
<comment type="caution">
    <text evidence="7">The sequence shown here is derived from an EMBL/GenBank/DDBJ whole genome shotgun (WGS) entry which is preliminary data.</text>
</comment>
<evidence type="ECO:0000256" key="5">
    <source>
        <dbReference type="ARBA" id="ARBA00023012"/>
    </source>
</evidence>